<evidence type="ECO:0000256" key="4">
    <source>
        <dbReference type="ARBA" id="ARBA00022737"/>
    </source>
</evidence>
<dbReference type="PANTHER" id="PTHR45080">
    <property type="entry name" value="CONTACTIN 5"/>
    <property type="match status" value="1"/>
</dbReference>
<dbReference type="GO" id="GO:0050808">
    <property type="term" value="P:synapse organization"/>
    <property type="evidence" value="ECO:0007669"/>
    <property type="project" value="TreeGrafter"/>
</dbReference>
<evidence type="ECO:0000313" key="12">
    <source>
        <dbReference type="Proteomes" id="UP001497623"/>
    </source>
</evidence>
<keyword evidence="4" id="KW-0677">Repeat</keyword>
<dbReference type="InterPro" id="IPR050958">
    <property type="entry name" value="Cell_Adh-Cytoskel_Orgn"/>
</dbReference>
<keyword evidence="7" id="KW-0472">Membrane</keyword>
<keyword evidence="3" id="KW-0732">Signal</keyword>
<name>A0AAV2SGY7_MEGNR</name>
<dbReference type="InterPro" id="IPR003598">
    <property type="entry name" value="Ig_sub2"/>
</dbReference>
<comment type="caution">
    <text evidence="11">The sequence shown here is derived from an EMBL/GenBank/DDBJ whole genome shotgun (WGS) entry which is preliminary data.</text>
</comment>
<protein>
    <recommendedName>
        <fullName evidence="10">Ig-like domain-containing protein</fullName>
    </recommendedName>
</protein>
<dbReference type="SMART" id="SM00409">
    <property type="entry name" value="IG"/>
    <property type="match status" value="2"/>
</dbReference>
<feature type="domain" description="Ig-like" evidence="10">
    <location>
        <begin position="1"/>
        <end position="79"/>
    </location>
</feature>
<dbReference type="InterPro" id="IPR036179">
    <property type="entry name" value="Ig-like_dom_sf"/>
</dbReference>
<keyword evidence="5" id="KW-0130">Cell adhesion</keyword>
<dbReference type="Proteomes" id="UP001497623">
    <property type="component" value="Unassembled WGS sequence"/>
</dbReference>
<dbReference type="Gene3D" id="2.60.40.10">
    <property type="entry name" value="Immunoglobulins"/>
    <property type="match status" value="3"/>
</dbReference>
<dbReference type="Pfam" id="PF07679">
    <property type="entry name" value="I-set"/>
    <property type="match status" value="2"/>
</dbReference>
<keyword evidence="9" id="KW-0393">Immunoglobulin domain</keyword>
<keyword evidence="2" id="KW-0812">Transmembrane</keyword>
<dbReference type="PANTHER" id="PTHR45080:SF8">
    <property type="entry name" value="IG-LIKE DOMAIN-CONTAINING PROTEIN"/>
    <property type="match status" value="1"/>
</dbReference>
<dbReference type="GO" id="GO:0007156">
    <property type="term" value="P:homophilic cell adhesion via plasma membrane adhesion molecules"/>
    <property type="evidence" value="ECO:0007669"/>
    <property type="project" value="TreeGrafter"/>
</dbReference>
<gene>
    <name evidence="11" type="ORF">MNOR_LOCUS37434</name>
</gene>
<evidence type="ECO:0000256" key="8">
    <source>
        <dbReference type="ARBA" id="ARBA00023157"/>
    </source>
</evidence>
<evidence type="ECO:0000259" key="10">
    <source>
        <dbReference type="PROSITE" id="PS50835"/>
    </source>
</evidence>
<evidence type="ECO:0000256" key="9">
    <source>
        <dbReference type="ARBA" id="ARBA00023319"/>
    </source>
</evidence>
<evidence type="ECO:0000256" key="2">
    <source>
        <dbReference type="ARBA" id="ARBA00022692"/>
    </source>
</evidence>
<sequence>PDTVIDIGESGVLSCYGVGVPSPVITWQKADGKKKLPHRFTQDDAGNLRVTGVRIEDEGDYKCHLVNDYGTEIRTVSLSVSGLLPPLIVAPASTTLSAKTGEPVSFPCTVIMANPEPHISWYYDNSPINAKEGVFIKGDGTLSIFSVKSQHEGDYMCVATNIAGNSSQTLHLNVLIAPSVRTGKHEEIISGLEAETVKLRCPVRADPRPSFSWQKNGQPIIYQK</sequence>
<feature type="domain" description="Ig-like" evidence="10">
    <location>
        <begin position="85"/>
        <end position="173"/>
    </location>
</feature>
<dbReference type="InterPro" id="IPR013783">
    <property type="entry name" value="Ig-like_fold"/>
</dbReference>
<evidence type="ECO:0000256" key="7">
    <source>
        <dbReference type="ARBA" id="ARBA00023136"/>
    </source>
</evidence>
<reference evidence="11 12" key="1">
    <citation type="submission" date="2024-05" db="EMBL/GenBank/DDBJ databases">
        <authorList>
            <person name="Wallberg A."/>
        </authorList>
    </citation>
    <scope>NUCLEOTIDE SEQUENCE [LARGE SCALE GENOMIC DNA]</scope>
</reference>
<feature type="non-terminal residue" evidence="11">
    <location>
        <position position="224"/>
    </location>
</feature>
<evidence type="ECO:0000256" key="3">
    <source>
        <dbReference type="ARBA" id="ARBA00022729"/>
    </source>
</evidence>
<proteinExistence type="predicted"/>
<evidence type="ECO:0000313" key="11">
    <source>
        <dbReference type="EMBL" id="CAL4199051.1"/>
    </source>
</evidence>
<dbReference type="InterPro" id="IPR003599">
    <property type="entry name" value="Ig_sub"/>
</dbReference>
<evidence type="ECO:0000256" key="5">
    <source>
        <dbReference type="ARBA" id="ARBA00022889"/>
    </source>
</evidence>
<organism evidence="11 12">
    <name type="scientific">Meganyctiphanes norvegica</name>
    <name type="common">Northern krill</name>
    <name type="synonym">Thysanopoda norvegica</name>
    <dbReference type="NCBI Taxonomy" id="48144"/>
    <lineage>
        <taxon>Eukaryota</taxon>
        <taxon>Metazoa</taxon>
        <taxon>Ecdysozoa</taxon>
        <taxon>Arthropoda</taxon>
        <taxon>Crustacea</taxon>
        <taxon>Multicrustacea</taxon>
        <taxon>Malacostraca</taxon>
        <taxon>Eumalacostraca</taxon>
        <taxon>Eucarida</taxon>
        <taxon>Euphausiacea</taxon>
        <taxon>Euphausiidae</taxon>
        <taxon>Meganyctiphanes</taxon>
    </lineage>
</organism>
<evidence type="ECO:0000256" key="6">
    <source>
        <dbReference type="ARBA" id="ARBA00022989"/>
    </source>
</evidence>
<feature type="domain" description="Ig-like" evidence="10">
    <location>
        <begin position="178"/>
        <end position="224"/>
    </location>
</feature>
<dbReference type="AlphaFoldDB" id="A0AAV2SGY7"/>
<dbReference type="GO" id="GO:0030424">
    <property type="term" value="C:axon"/>
    <property type="evidence" value="ECO:0007669"/>
    <property type="project" value="TreeGrafter"/>
</dbReference>
<feature type="non-terminal residue" evidence="11">
    <location>
        <position position="1"/>
    </location>
</feature>
<dbReference type="GO" id="GO:0005886">
    <property type="term" value="C:plasma membrane"/>
    <property type="evidence" value="ECO:0007669"/>
    <property type="project" value="TreeGrafter"/>
</dbReference>
<keyword evidence="12" id="KW-1185">Reference proteome</keyword>
<keyword evidence="8" id="KW-1015">Disulfide bond</keyword>
<evidence type="ECO:0000256" key="1">
    <source>
        <dbReference type="ARBA" id="ARBA00004167"/>
    </source>
</evidence>
<accession>A0AAV2SGY7</accession>
<dbReference type="PROSITE" id="PS50835">
    <property type="entry name" value="IG_LIKE"/>
    <property type="match status" value="3"/>
</dbReference>
<comment type="subcellular location">
    <subcellularLocation>
        <location evidence="1">Membrane</location>
        <topology evidence="1">Single-pass membrane protein</topology>
    </subcellularLocation>
</comment>
<dbReference type="EMBL" id="CAXKWB010075263">
    <property type="protein sequence ID" value="CAL4199051.1"/>
    <property type="molecule type" value="Genomic_DNA"/>
</dbReference>
<dbReference type="GO" id="GO:0043025">
    <property type="term" value="C:neuronal cell body"/>
    <property type="evidence" value="ECO:0007669"/>
    <property type="project" value="TreeGrafter"/>
</dbReference>
<dbReference type="SMART" id="SM00408">
    <property type="entry name" value="IGc2"/>
    <property type="match status" value="2"/>
</dbReference>
<dbReference type="FunFam" id="2.60.40.10:FF:000017">
    <property type="entry name" value="Down syndrome cell adhesion molecule b"/>
    <property type="match status" value="1"/>
</dbReference>
<dbReference type="InterPro" id="IPR013098">
    <property type="entry name" value="Ig_I-set"/>
</dbReference>
<dbReference type="GO" id="GO:0008046">
    <property type="term" value="F:axon guidance receptor activity"/>
    <property type="evidence" value="ECO:0007669"/>
    <property type="project" value="TreeGrafter"/>
</dbReference>
<dbReference type="SUPFAM" id="SSF48726">
    <property type="entry name" value="Immunoglobulin"/>
    <property type="match status" value="3"/>
</dbReference>
<dbReference type="InterPro" id="IPR007110">
    <property type="entry name" value="Ig-like_dom"/>
</dbReference>
<keyword evidence="6" id="KW-1133">Transmembrane helix</keyword>